<sequence length="256" mass="26943">MKLAIYQGAPTDGDEAGAFARIERCLAAAAAMGAESVVFPELFLPGYNRPDLHSARAQAQGGAWEMRLSDLCRAADCGLVIGWAEREGGAVYNAASCFDRSGHKLAHYRKVQLFGPMEQSVFQTGDSYCLFDLGGRRAALLICYDVEFAHHVRALADQGAEVILVPTANPAGFENVSDLLVPARAMEMAVTVAYANYHGAEAGLAFGGRSVIAGPDGNILAKAGGGEALLIVDLAAVSAIEAGALSTQRQDKRDLP</sequence>
<dbReference type="Proteomes" id="UP000203589">
    <property type="component" value="Chromosome"/>
</dbReference>
<evidence type="ECO:0000259" key="2">
    <source>
        <dbReference type="PROSITE" id="PS50263"/>
    </source>
</evidence>
<evidence type="ECO:0000313" key="4">
    <source>
        <dbReference type="Proteomes" id="UP000203589"/>
    </source>
</evidence>
<dbReference type="PANTHER" id="PTHR43674">
    <property type="entry name" value="NITRILASE C965.09-RELATED"/>
    <property type="match status" value="1"/>
</dbReference>
<organism evidence="3 4">
    <name type="scientific">Antarctobacter heliothermus</name>
    <dbReference type="NCBI Taxonomy" id="74033"/>
    <lineage>
        <taxon>Bacteria</taxon>
        <taxon>Pseudomonadati</taxon>
        <taxon>Pseudomonadota</taxon>
        <taxon>Alphaproteobacteria</taxon>
        <taxon>Rhodobacterales</taxon>
        <taxon>Roseobacteraceae</taxon>
        <taxon>Antarctobacter</taxon>
    </lineage>
</organism>
<dbReference type="OrthoDB" id="9811121at2"/>
<dbReference type="PROSITE" id="PS50263">
    <property type="entry name" value="CN_HYDROLASE"/>
    <property type="match status" value="1"/>
</dbReference>
<dbReference type="Gene3D" id="3.60.110.10">
    <property type="entry name" value="Carbon-nitrogen hydrolase"/>
    <property type="match status" value="1"/>
</dbReference>
<keyword evidence="1 3" id="KW-0378">Hydrolase</keyword>
<feature type="domain" description="CN hydrolase" evidence="2">
    <location>
        <begin position="1"/>
        <end position="236"/>
    </location>
</feature>
<protein>
    <submittedName>
        <fullName evidence="3">Acylamide amidohydrolase</fullName>
        <ecNumber evidence="3">3.5.1.4</ecNumber>
    </submittedName>
</protein>
<proteinExistence type="predicted"/>
<dbReference type="PANTHER" id="PTHR43674:SF2">
    <property type="entry name" value="BETA-UREIDOPROPIONASE"/>
    <property type="match status" value="1"/>
</dbReference>
<dbReference type="InterPro" id="IPR036526">
    <property type="entry name" value="C-N_Hydrolase_sf"/>
</dbReference>
<dbReference type="KEGG" id="aht:ANTHELSMS3_00558"/>
<evidence type="ECO:0000313" key="3">
    <source>
        <dbReference type="EMBL" id="ASP19278.1"/>
    </source>
</evidence>
<dbReference type="RefSeq" id="WP_094033548.1">
    <property type="nucleotide sequence ID" value="NZ_CP022540.1"/>
</dbReference>
<dbReference type="AlphaFoldDB" id="A0A222DZZ3"/>
<accession>A0A222DZZ3</accession>
<dbReference type="InterPro" id="IPR050345">
    <property type="entry name" value="Aliph_Amidase/BUP"/>
</dbReference>
<name>A0A222DZZ3_9RHOB</name>
<dbReference type="EMBL" id="CP022540">
    <property type="protein sequence ID" value="ASP19278.1"/>
    <property type="molecule type" value="Genomic_DNA"/>
</dbReference>
<dbReference type="CDD" id="cd07576">
    <property type="entry name" value="R-amidase_like"/>
    <property type="match status" value="1"/>
</dbReference>
<reference evidence="3 4" key="1">
    <citation type="submission" date="2017-07" db="EMBL/GenBank/DDBJ databases">
        <title>Genome Sequence of Antarctobacter heliothermus Strain SMS3 Isolated from a culture of the Diatom Skeletonema marinoi.</title>
        <authorList>
            <person name="Topel M."/>
            <person name="Pinder M.I.M."/>
            <person name="Johansson O.N."/>
            <person name="Kourtchenko O."/>
            <person name="Godhe A."/>
            <person name="Clarke A.K."/>
        </authorList>
    </citation>
    <scope>NUCLEOTIDE SEQUENCE [LARGE SCALE GENOMIC DNA]</scope>
    <source>
        <strain evidence="3 4">SMS3</strain>
    </source>
</reference>
<evidence type="ECO:0000256" key="1">
    <source>
        <dbReference type="ARBA" id="ARBA00022801"/>
    </source>
</evidence>
<gene>
    <name evidence="3" type="ORF">ANTHELSMS3_00558</name>
</gene>
<dbReference type="SUPFAM" id="SSF56317">
    <property type="entry name" value="Carbon-nitrogen hydrolase"/>
    <property type="match status" value="1"/>
</dbReference>
<dbReference type="GO" id="GO:0004040">
    <property type="term" value="F:amidase activity"/>
    <property type="evidence" value="ECO:0007669"/>
    <property type="project" value="UniProtKB-EC"/>
</dbReference>
<dbReference type="InterPro" id="IPR003010">
    <property type="entry name" value="C-N_Hydrolase"/>
</dbReference>
<dbReference type="EC" id="3.5.1.4" evidence="3"/>
<dbReference type="Pfam" id="PF00795">
    <property type="entry name" value="CN_hydrolase"/>
    <property type="match status" value="1"/>
</dbReference>
<keyword evidence="4" id="KW-1185">Reference proteome</keyword>
<dbReference type="InterPro" id="IPR044083">
    <property type="entry name" value="RamA-like"/>
</dbReference>